<keyword evidence="7" id="KW-0408">Iron</keyword>
<keyword evidence="4" id="KW-0001">2Fe-2S</keyword>
<dbReference type="PANTHER" id="PTHR23426:SF72">
    <property type="entry name" value="2FE-2S FERREDOXIN-TYPE DOMAIN-CONTAINING PROTEIN"/>
    <property type="match status" value="1"/>
</dbReference>
<dbReference type="PROSITE" id="PS00814">
    <property type="entry name" value="ADX"/>
    <property type="match status" value="1"/>
</dbReference>
<dbReference type="SUPFAM" id="SSF54292">
    <property type="entry name" value="2Fe-2S ferredoxin-like"/>
    <property type="match status" value="1"/>
</dbReference>
<organism evidence="11 12">
    <name type="scientific">Rhododendron griersonianum</name>
    <dbReference type="NCBI Taxonomy" id="479676"/>
    <lineage>
        <taxon>Eukaryota</taxon>
        <taxon>Viridiplantae</taxon>
        <taxon>Streptophyta</taxon>
        <taxon>Embryophyta</taxon>
        <taxon>Tracheophyta</taxon>
        <taxon>Spermatophyta</taxon>
        <taxon>Magnoliopsida</taxon>
        <taxon>eudicotyledons</taxon>
        <taxon>Gunneridae</taxon>
        <taxon>Pentapetalae</taxon>
        <taxon>asterids</taxon>
        <taxon>Ericales</taxon>
        <taxon>Ericaceae</taxon>
        <taxon>Ericoideae</taxon>
        <taxon>Rhodoreae</taxon>
        <taxon>Rhododendron</taxon>
    </lineage>
</organism>
<accession>A0AAV6JHI6</accession>
<evidence type="ECO:0000259" key="10">
    <source>
        <dbReference type="PROSITE" id="PS51085"/>
    </source>
</evidence>
<evidence type="ECO:0000256" key="9">
    <source>
        <dbReference type="ARBA" id="ARBA00034078"/>
    </source>
</evidence>
<dbReference type="InterPro" id="IPR001055">
    <property type="entry name" value="Adrenodoxin-like"/>
</dbReference>
<evidence type="ECO:0000256" key="7">
    <source>
        <dbReference type="ARBA" id="ARBA00023004"/>
    </source>
</evidence>
<dbReference type="InterPro" id="IPR012675">
    <property type="entry name" value="Beta-grasp_dom_sf"/>
</dbReference>
<dbReference type="InterPro" id="IPR001041">
    <property type="entry name" value="2Fe-2S_ferredoxin-type"/>
</dbReference>
<keyword evidence="3" id="KW-0813">Transport</keyword>
<feature type="domain" description="2Fe-2S ferredoxin-type" evidence="10">
    <location>
        <begin position="220"/>
        <end position="323"/>
    </location>
</feature>
<dbReference type="GO" id="GO:0046872">
    <property type="term" value="F:metal ion binding"/>
    <property type="evidence" value="ECO:0007669"/>
    <property type="project" value="UniProtKB-KW"/>
</dbReference>
<keyword evidence="8" id="KW-0411">Iron-sulfur</keyword>
<comment type="cofactor">
    <cofactor evidence="9">
        <name>[2Fe-2S] cluster</name>
        <dbReference type="ChEBI" id="CHEBI:190135"/>
    </cofactor>
</comment>
<evidence type="ECO:0000256" key="8">
    <source>
        <dbReference type="ARBA" id="ARBA00023014"/>
    </source>
</evidence>
<gene>
    <name evidence="11" type="ORF">RHGRI_025188</name>
</gene>
<dbReference type="InterPro" id="IPR036010">
    <property type="entry name" value="2Fe-2S_ferredoxin-like_sf"/>
</dbReference>
<keyword evidence="12" id="KW-1185">Reference proteome</keyword>
<dbReference type="Gene3D" id="3.10.20.30">
    <property type="match status" value="1"/>
</dbReference>
<evidence type="ECO:0000256" key="2">
    <source>
        <dbReference type="ARBA" id="ARBA00019395"/>
    </source>
</evidence>
<dbReference type="PROSITE" id="PS51085">
    <property type="entry name" value="2FE2S_FER_2"/>
    <property type="match status" value="1"/>
</dbReference>
<dbReference type="AlphaFoldDB" id="A0AAV6JHI6"/>
<dbReference type="Proteomes" id="UP000823749">
    <property type="component" value="Chromosome 8"/>
</dbReference>
<evidence type="ECO:0000256" key="4">
    <source>
        <dbReference type="ARBA" id="ARBA00022714"/>
    </source>
</evidence>
<comment type="similarity">
    <text evidence="1">Belongs to the adrenodoxin/putidaredoxin family.</text>
</comment>
<evidence type="ECO:0000256" key="1">
    <source>
        <dbReference type="ARBA" id="ARBA00010914"/>
    </source>
</evidence>
<dbReference type="GO" id="GO:0005739">
    <property type="term" value="C:mitochondrion"/>
    <property type="evidence" value="ECO:0007669"/>
    <property type="project" value="TreeGrafter"/>
</dbReference>
<keyword evidence="5" id="KW-0479">Metal-binding</keyword>
<sequence length="336" mass="36901">MGFLHNLWDDTLAGPAPDKVLCKYDSFSAVRSPPTVTIPPHDHIAVTRSITILRANSVDSCSLPSSPVAGSSTPTSPFSRKLILSGVHFLCSGVNTAWGFQEVYEEKIDGGAIGKRGANKSDRLRLVLSFVCSFTNNSYDIFLVAFVETILKTMREVQESGIYGTLKYKDSPYNGHTSTPKVPHARLLHYRPWQHLNHQYFSSTAAGKAQEGGDEEEEKISVTFVDKDGDETHIKVPVGMSMLEAAHENDIELEGACEGSLACSTCHVILMDMEYYNKLDDPTDEENDMLDLAFGLTETSRLGCQVIATPELDGLRLALPSATRNFAVDGFKPKPH</sequence>
<comment type="caution">
    <text evidence="11">The sequence shown here is derived from an EMBL/GenBank/DDBJ whole genome shotgun (WGS) entry which is preliminary data.</text>
</comment>
<dbReference type="PANTHER" id="PTHR23426">
    <property type="entry name" value="FERREDOXIN/ADRENODOXIN"/>
    <property type="match status" value="1"/>
</dbReference>
<dbReference type="InterPro" id="IPR018298">
    <property type="entry name" value="Adrenodoxin_Fe-S_BS"/>
</dbReference>
<dbReference type="PRINTS" id="PR00355">
    <property type="entry name" value="ADRENODOXIN"/>
</dbReference>
<evidence type="ECO:0000256" key="6">
    <source>
        <dbReference type="ARBA" id="ARBA00022982"/>
    </source>
</evidence>
<evidence type="ECO:0000313" key="11">
    <source>
        <dbReference type="EMBL" id="KAG5538009.1"/>
    </source>
</evidence>
<reference evidence="11" key="1">
    <citation type="submission" date="2020-08" db="EMBL/GenBank/DDBJ databases">
        <title>Plant Genome Project.</title>
        <authorList>
            <person name="Zhang R.-G."/>
        </authorList>
    </citation>
    <scope>NUCLEOTIDE SEQUENCE</scope>
    <source>
        <strain evidence="11">WSP0</strain>
        <tissue evidence="11">Leaf</tissue>
    </source>
</reference>
<dbReference type="CDD" id="cd00207">
    <property type="entry name" value="fer2"/>
    <property type="match status" value="1"/>
</dbReference>
<dbReference type="EMBL" id="JACTNZ010000008">
    <property type="protein sequence ID" value="KAG5538009.1"/>
    <property type="molecule type" value="Genomic_DNA"/>
</dbReference>
<evidence type="ECO:0000256" key="5">
    <source>
        <dbReference type="ARBA" id="ARBA00022723"/>
    </source>
</evidence>
<protein>
    <recommendedName>
        <fullName evidence="2">2Fe-2S ferredoxin</fullName>
    </recommendedName>
</protein>
<dbReference type="GO" id="GO:0051537">
    <property type="term" value="F:2 iron, 2 sulfur cluster binding"/>
    <property type="evidence" value="ECO:0007669"/>
    <property type="project" value="UniProtKB-KW"/>
</dbReference>
<dbReference type="Pfam" id="PF00111">
    <property type="entry name" value="Fer2"/>
    <property type="match status" value="1"/>
</dbReference>
<dbReference type="GO" id="GO:0140647">
    <property type="term" value="P:P450-containing electron transport chain"/>
    <property type="evidence" value="ECO:0007669"/>
    <property type="project" value="InterPro"/>
</dbReference>
<keyword evidence="6" id="KW-0249">Electron transport</keyword>
<evidence type="ECO:0000313" key="12">
    <source>
        <dbReference type="Proteomes" id="UP000823749"/>
    </source>
</evidence>
<evidence type="ECO:0000256" key="3">
    <source>
        <dbReference type="ARBA" id="ARBA00022448"/>
    </source>
</evidence>
<proteinExistence type="inferred from homology"/>
<dbReference type="GO" id="GO:0009055">
    <property type="term" value="F:electron transfer activity"/>
    <property type="evidence" value="ECO:0007669"/>
    <property type="project" value="TreeGrafter"/>
</dbReference>
<name>A0AAV6JHI6_9ERIC</name>